<evidence type="ECO:0000313" key="1">
    <source>
        <dbReference type="EMBL" id="KAK4827609.1"/>
    </source>
</evidence>
<reference evidence="1 2" key="1">
    <citation type="journal article" date="2023" name="J. Hered.">
        <title>Chromosome-level genome of the wood stork (Mycteria americana) provides insight into avian chromosome evolution.</title>
        <authorList>
            <person name="Flamio R. Jr."/>
            <person name="Ramstad K.M."/>
        </authorList>
    </citation>
    <scope>NUCLEOTIDE SEQUENCE [LARGE SCALE GENOMIC DNA]</scope>
    <source>
        <strain evidence="1">JAX WOST 10</strain>
    </source>
</reference>
<comment type="caution">
    <text evidence="1">The sequence shown here is derived from an EMBL/GenBank/DDBJ whole genome shotgun (WGS) entry which is preliminary data.</text>
</comment>
<keyword evidence="2" id="KW-1185">Reference proteome</keyword>
<dbReference type="Proteomes" id="UP001333110">
    <property type="component" value="Unassembled WGS sequence"/>
</dbReference>
<dbReference type="EMBL" id="JAUNZN010000002">
    <property type="protein sequence ID" value="KAK4827609.1"/>
    <property type="molecule type" value="Genomic_DNA"/>
</dbReference>
<accession>A0AAN7NL99</accession>
<evidence type="ECO:0000313" key="2">
    <source>
        <dbReference type="Proteomes" id="UP001333110"/>
    </source>
</evidence>
<dbReference type="AlphaFoldDB" id="A0AAN7NL99"/>
<organism evidence="1 2">
    <name type="scientific">Mycteria americana</name>
    <name type="common">Wood stork</name>
    <dbReference type="NCBI Taxonomy" id="33587"/>
    <lineage>
        <taxon>Eukaryota</taxon>
        <taxon>Metazoa</taxon>
        <taxon>Chordata</taxon>
        <taxon>Craniata</taxon>
        <taxon>Vertebrata</taxon>
        <taxon>Euteleostomi</taxon>
        <taxon>Archelosauria</taxon>
        <taxon>Archosauria</taxon>
        <taxon>Dinosauria</taxon>
        <taxon>Saurischia</taxon>
        <taxon>Theropoda</taxon>
        <taxon>Coelurosauria</taxon>
        <taxon>Aves</taxon>
        <taxon>Neognathae</taxon>
        <taxon>Neoaves</taxon>
        <taxon>Aequornithes</taxon>
        <taxon>Ciconiiformes</taxon>
        <taxon>Ciconiidae</taxon>
        <taxon>Mycteria</taxon>
    </lineage>
</organism>
<protein>
    <submittedName>
        <fullName evidence="1">Uncharacterized protein</fullName>
    </submittedName>
</protein>
<gene>
    <name evidence="1" type="ORF">QYF61_019534</name>
</gene>
<sequence>MGTKLKQTPAEHVKIFIYCERSCGVSITEDIQNTAAHRGKQQKHKGQQAQVPTRKIPTRYKKIIFSMWVVKRWNRLPREAVKSPSLEIVNVLLDKALAAGLSKRLDK</sequence>
<proteinExistence type="predicted"/>
<name>A0AAN7NL99_MYCAM</name>